<sequence>MDNQQQPVRLSQRLLSYLICALIAWQPLLPALAANIVPTSKGTQLDKAANGVPVINIATPNQAGLSHNQYQNYNVGKEGLILNNATGQLTPTQLGGLIQNNPNLKAGQEAKAIINEVTGANRSQLQGYTEVAGKAANVMVANPYGITCNGCGFINTPNATLTTGKPVMDAQGNLQALTVSQGTITVEGQGLDASQSDALSLISRATEINAAIHANDLKLIAGANRVAQDGSVTPIAGSGAAPGVAVDTGALGGMYANRIHLVSSEKGVGVNLGNLNARQGDMVLDASGRLTLKNSLTSGALTAKGESIALSGDHKAGGAVTLNGVQEVAVNAGSLVSDSTISLTSNGKVALNQGKLTAGKDIQLSAAEIKTDKASTADSGNNIKLTARNGVDNAAQLTAGGTLTLSATQAKNSGALLAQQQTLHADTLDNSGAIAGQDALMITSGNLLNQGSLIAPQLTLSSPQLTNSGLIQGSKNLGLTADRLDNLSGGSIASASDLTLDLPTLNNDGLIKSDAGLLLSGDSLINSGEINAATLSASHNQLLNQQGGYLLAQGAMQLQQKQLSNEGQLAADSLVINADMLHNNGLLQGNKDLAITGSDLTNGGTLLSGGKLTLQGDSLDNQGLIQGDALSLNVNDWQNSGNALSEHDADLKTKTLHNSGKILGQHGIQLQADSSDNSGWLVAQALTLRGDLINSGLLQGNDELTLHGGTIGNQRDGQLLSGGTLELAATQLDNQGVLQADTLRVNAQSWQNSGSARASSLLDAQVNNDINNGGSLISEQALTLEGGRILNQGKLAADRLSLTSPQLTNGGLLQGNSILTLNSTQLNNQQDGELLSGGPLALTLDRLDNAGLLQVDGALDLNARQASNGGKMLADTISAQVNETLTNNGELLAQQATLDAQTLENNGALAAQTLTLTADTLHNRGALQGDSVLDITAQQLDNQASGTLLSGDSLLLHGNRFSNEGGWQGKKIEINGNTLENLGTINGIDQLTGSLRDELNNGGSLLSQGDASLTANSLTNQGKILADGLTLRGQALNNSGLWQGSSLLDAQGDSLTSAAGSRTLSGGLLALNADRLMTSGTLQGEQAQVSANNWQHQGSLLSNGGLTANVAGLLTNNGDLLSQDAAQIHAQTLTNQGDVLSAGAMTLTGGSLNNSGSVQGKTLHIAPAKVINQGSLIGLQALTLGSLPQMAGRMMLMALTTPARELINNQGGALLTQGTLTINGDNVTNNGSWQGQQILLNAQRLTNGGAIQSADVMQLILADKLDSTADSKISANGTAALQALALTNQGQWVAKNLTLNGNTLNNGGDISGVNGLTVKLNGALTQQQDKTLLTAGKLDLQAASVNNAGHIQGGELQVISGALDNRGRMQGDNNLLLTLSGRLTNAANGTLLSQKALTLKAPELFNYGLIQGGETSGINATGLANNSGKILSGGELTLNTPQLTNSGWLQATQLILNAANASNSGTLLAQQQGTLTGNGLNNQGSVQGDTLTVNYQQLTNGGTLLGNNQLNVTAAQVNQNAAGRLFSGGNLVLNSNGLDQPGQVVALGDATLKLINAFTNKGTLAAGNRLSVSSNGALENLGTMQGQALTLGAGGDLINNGQLTSGNGDSTLSGNRIAMNGSGTLQGGGNINLTSRSDIALDGFTGTLGNLTLSAPGSIVNTALLYAANNLYLYANSIKNQQGDVLAGNSLWMQRDAAGNANSEVVNTSGTIETQNGDITVKTGHLLNTRNGLETSKTTTTMPNLPANIGQERILVRLGDLSKTNGELGVFTYLETSGGGGAESAGSYYEYNYYAPTKKGGVRRYLVQQTKSEALSQGPAGRIAANRDLAVSALSLDNQASSLLAGRDINITGDILKNSSWENSVTKEYITYKVDSFNMVGIPLVNQGDGEPYNDSVTIHFNNDLNRRVPYIISGLSEYETTVDGTGLRAVIQAGSTVNLNVKTNISNTNTTSEVDGFSHTLSAPGLSALSHQYINGAQQTQSLTPVIGLAINSPQWRDQLQSALQAINGGGSLESNGGSGASLNQYDGSRKGASSLEKAAQLAAANTAGQALNHYQGNPVDTSAYPLPSGDNGYFVPSADPNSHYLITVNPKLNGLGQLDKGLYGDLYSLLGTQPETAPEQETRTQFTNEKAFLGSSYLLGRLNLHPEYDYRFLGDAAFDTRYVSNTVINQTGSRYINGIGSDLEQMRYLMDNAAAAQQSLGLQFGVSLTADQIAALDHSIIWWEAATVNGETVMVPKVYLSPKDVTVNNGSVIAGNNVKLDAGNITNSGSTLTAKADLNLDSQNSINNLNQGLINAGGDLQLSALNDINNIGSAISGKKVALESLNGSINNITQTKQIHIGGEGLFGNKVSLTETMVGDRASINAADALSLNSGKNIAVQDADIKSGGNLLMNAWGDIAVTANEINQAQSQTIRGNTKGNSSTTWQGSNISAGGQLAMHADNNLSLSASTLNAGKDAALSAGNDLNLNAATTQQNSCNGKSESHASGLDRTTITSGGDLKLAAGRDLTSQAAGLAAEGDVALQAGRDLNLQAQETRSGNSYKAGKKQEINEHVRQQGTEVASGGDTSLLAGRDLNSNATQVTAQQDIAVAAGHNVNLNTATESDYHYKEETKTKKGFLKKKTTHTIEEDSATREAGTLLSGNNVAVTAGNDLLVKGSQVVGDGSVALRAGNNVDIAAATNTDSSWRFKETKKSGLMGSGGIGFTIGSSKSVHDLREKGTTQSQSVSTVGSTGGDVAITSGGQTHIGGADLVAGKSLDINGDAVVIEPGHDKRTRDERFEQKTSGLTLALSGAVGEAINSAVATAQAAKSESDGRLAALQATKTALSGVQAVLASQQATASGDPNNGVGISVSLTTQKSKSQQHQSSDTVNGSTLNAGKDLTITANGKGDSARSGDILIGGSQMKVAGDSTLNAARDILLTGAASTQQSSGKNSSSGGGVGLSFGVGSGSAGISIFASVNGAKGKESGNGTRWSETTLDSGGNVALNSGRDATLNGAQVTGNKVTADIGRDLTISSQQDSDRYDSKQTSFGAGGSFTFGSMSGSGYISLSQDKMRSRYSSVHEQSGIFAGEGGFDITTGSHTQLNGAVIASTAEAGKNRLDTGTLGFSDIGNAADYKVSHSGISAGMSSKGSLGGQLLSNALSNTAGTLLAGLGGKGHAEGTTQSAVADGTITLRNQQQQQQNLNDLSRDTEHANGSISPIFDKEKEQKRLQMAQMAGEITGQMSNIVQTYGDIQALEKAKKDTGNQQPAGTGEKERQKWLDELRSSDAYQKEMRTWGTGSKNQMVVQSLGAIISGVAGGNAAQAAAGGLNPWVAQVIKQQTTDAEGNVNVAANAAAHAVWGAVAAQMAGGNAAAGAAGAFSGELAAHYIAEHYYHVDLSEPGSQLTEAQRQELSLMSTLAAGLAGGLAGNSTASATTGAQAGKNAVENNALSPSKNDTLNKALEDQKNGKNLLQASQAIVRLTNEDRASNTLLDKYQKGQLNDAEKQQLAGLLNQYGYELQTMYGYSEQQAAEAIQALTKGGAFVASAADAKAYNEALSYLKTYSAQSGQAALGTDALLVLPGVPGALVRGSVVAGGAHQTGTGIGQIVDGSYGDGVLNVGLGTAAIFGGLAGQGAISKPGGSIISSGDAAFWQNSTIGNSIAKSEGTLTGRVTPTDPKMTKENIRSLNRENESAQILSQSGFQVEQNPYISGNKNPDYRINGEVFDNYAPKSSNVRNIYSEVKRKVTSGQTNNVVINMSDTKASLPALQNQLSQWPIIGLEKVIVIDKSGNVIRIK</sequence>
<feature type="domain" description="Filamentous haemagglutinin FhaB/tRNA nuclease CdiA-like TPS" evidence="8">
    <location>
        <begin position="49"/>
        <end position="171"/>
    </location>
</feature>
<dbReference type="InterPro" id="IPR011050">
    <property type="entry name" value="Pectin_lyase_fold/virulence"/>
</dbReference>
<keyword evidence="10" id="KW-1185">Reference proteome</keyword>
<dbReference type="NCBIfam" id="TIGR01731">
    <property type="entry name" value="fil_hemag_20aa"/>
    <property type="match status" value="27"/>
</dbReference>
<dbReference type="KEGG" id="palh:B1H58_02295"/>
<dbReference type="GO" id="GO:0004521">
    <property type="term" value="F:RNA endonuclease activity"/>
    <property type="evidence" value="ECO:0007669"/>
    <property type="project" value="UniProtKB-ARBA"/>
</dbReference>
<reference evidence="9 10" key="1">
    <citation type="submission" date="2017-02" db="EMBL/GenBank/DDBJ databases">
        <title>Complete genome sequence of the drought resistance-promoting endophyte Pantoea alhagi LTYR-11Z.</title>
        <authorList>
            <person name="Zhang L."/>
        </authorList>
    </citation>
    <scope>NUCLEOTIDE SEQUENCE [LARGE SCALE GENOMIC DNA]</scope>
    <source>
        <strain evidence="9 10">LTYR-11Z</strain>
    </source>
</reference>
<keyword evidence="4" id="KW-1266">Target cell cytoplasm</keyword>
<dbReference type="Pfam" id="PF05860">
    <property type="entry name" value="TPS"/>
    <property type="match status" value="1"/>
</dbReference>
<dbReference type="OrthoDB" id="2664633at2"/>
<evidence type="ECO:0000256" key="3">
    <source>
        <dbReference type="ARBA" id="ARBA00022729"/>
    </source>
</evidence>
<feature type="region of interest" description="Disordered" evidence="7">
    <location>
        <begin position="2838"/>
        <end position="2878"/>
    </location>
</feature>
<dbReference type="InterPro" id="IPR040559">
    <property type="entry name" value="CdiA_C"/>
</dbReference>
<evidence type="ECO:0000256" key="1">
    <source>
        <dbReference type="ARBA" id="ARBA00004219"/>
    </source>
</evidence>
<dbReference type="NCBIfam" id="TIGR01901">
    <property type="entry name" value="adhes_NPXG"/>
    <property type="match status" value="1"/>
</dbReference>
<keyword evidence="2" id="KW-0800">Toxin</keyword>
<dbReference type="FunFam" id="2.160.20.10:FF:000048">
    <property type="entry name" value="tRNA nuclease CdiA"/>
    <property type="match status" value="1"/>
</dbReference>
<evidence type="ECO:0000256" key="5">
    <source>
        <dbReference type="ARBA" id="ARBA00023026"/>
    </source>
</evidence>
<gene>
    <name evidence="9" type="ORF">B1H58_02295</name>
</gene>
<dbReference type="InterPro" id="IPR006914">
    <property type="entry name" value="VENN_dom"/>
</dbReference>
<comment type="subcellular location">
    <subcellularLocation>
        <location evidence="1">Target cell</location>
        <location evidence="1">Target cell cytoplasm</location>
    </subcellularLocation>
</comment>
<dbReference type="RefSeq" id="WP_085067788.1">
    <property type="nucleotide sequence ID" value="NZ_CP019706.1"/>
</dbReference>
<dbReference type="InterPro" id="IPR010069">
    <property type="entry name" value="CdiA_FHA1_rpt"/>
</dbReference>
<feature type="region of interest" description="Disordered" evidence="7">
    <location>
        <begin position="3178"/>
        <end position="3205"/>
    </location>
</feature>
<dbReference type="InterPro" id="IPR012334">
    <property type="entry name" value="Pectin_lyas_fold"/>
</dbReference>
<dbReference type="Pfam" id="PF13332">
    <property type="entry name" value="Fil_haemagg_2"/>
    <property type="match status" value="4"/>
</dbReference>
<evidence type="ECO:0000313" key="9">
    <source>
        <dbReference type="EMBL" id="ARJ40940.1"/>
    </source>
</evidence>
<feature type="compositionally biased region" description="Polar residues" evidence="7">
    <location>
        <begin position="2969"/>
        <end position="2981"/>
    </location>
</feature>
<comment type="similarity">
    <text evidence="6">In the N-terminal section; belongs to the CdiA toxin family.</text>
</comment>
<dbReference type="Pfam" id="PF04829">
    <property type="entry name" value="PT-VENN"/>
    <property type="match status" value="1"/>
</dbReference>
<name>A0A1W6B1J5_9GAMM</name>
<evidence type="ECO:0000259" key="8">
    <source>
        <dbReference type="SMART" id="SM00912"/>
    </source>
</evidence>
<dbReference type="InterPro" id="IPR033806">
    <property type="entry name" value="CDI_toxin_Bp1026b-like"/>
</dbReference>
<dbReference type="Proteomes" id="UP000192900">
    <property type="component" value="Chromosome"/>
</dbReference>
<accession>A0A1W6B1J5</accession>
<feature type="region of interest" description="Disordered" evidence="7">
    <location>
        <begin position="2963"/>
        <end position="2985"/>
    </location>
</feature>
<evidence type="ECO:0000313" key="10">
    <source>
        <dbReference type="Proteomes" id="UP000192900"/>
    </source>
</evidence>
<dbReference type="CDD" id="cd13442">
    <property type="entry name" value="CDI_toxin_Bp1026b-like"/>
    <property type="match status" value="1"/>
</dbReference>
<dbReference type="STRING" id="1891675.B1H58_02295"/>
<evidence type="ECO:0000256" key="7">
    <source>
        <dbReference type="SAM" id="MobiDB-lite"/>
    </source>
</evidence>
<dbReference type="SMART" id="SM00912">
    <property type="entry name" value="Haemagg_act"/>
    <property type="match status" value="1"/>
</dbReference>
<evidence type="ECO:0000256" key="2">
    <source>
        <dbReference type="ARBA" id="ARBA00022656"/>
    </source>
</evidence>
<dbReference type="SUPFAM" id="SSF51126">
    <property type="entry name" value="Pectin lyase-like"/>
    <property type="match status" value="1"/>
</dbReference>
<dbReference type="EMBL" id="CP019706">
    <property type="protein sequence ID" value="ARJ40940.1"/>
    <property type="molecule type" value="Genomic_DNA"/>
</dbReference>
<dbReference type="InterPro" id="IPR025157">
    <property type="entry name" value="Hemagglutinin_rpt"/>
</dbReference>
<dbReference type="Pfam" id="PF18451">
    <property type="entry name" value="CdiA_C"/>
    <property type="match status" value="1"/>
</dbReference>
<dbReference type="GO" id="GO:0030430">
    <property type="term" value="C:host cell cytoplasm"/>
    <property type="evidence" value="ECO:0007669"/>
    <property type="project" value="UniProtKB-ARBA"/>
</dbReference>
<dbReference type="Gene3D" id="2.160.20.10">
    <property type="entry name" value="Single-stranded right-handed beta-helix, Pectin lyase-like"/>
    <property type="match status" value="1"/>
</dbReference>
<protein>
    <submittedName>
        <fullName evidence="9">Contact-dependent inhibition of growth factor CdiA</fullName>
    </submittedName>
</protein>
<organism evidence="9 10">
    <name type="scientific">Pantoea alhagi</name>
    <dbReference type="NCBI Taxonomy" id="1891675"/>
    <lineage>
        <taxon>Bacteria</taxon>
        <taxon>Pseudomonadati</taxon>
        <taxon>Pseudomonadota</taxon>
        <taxon>Gammaproteobacteria</taxon>
        <taxon>Enterobacterales</taxon>
        <taxon>Erwiniaceae</taxon>
        <taxon>Pantoea</taxon>
    </lineage>
</organism>
<keyword evidence="3" id="KW-0732">Signal</keyword>
<keyword evidence="5" id="KW-0843">Virulence</keyword>
<dbReference type="GO" id="GO:0004549">
    <property type="term" value="F:tRNA-specific ribonuclease activity"/>
    <property type="evidence" value="ECO:0007669"/>
    <property type="project" value="InterPro"/>
</dbReference>
<dbReference type="Gene3D" id="3.40.1350.120">
    <property type="match status" value="1"/>
</dbReference>
<dbReference type="InterPro" id="IPR008638">
    <property type="entry name" value="FhaB/CdiA-like_TPS"/>
</dbReference>
<evidence type="ECO:0000256" key="6">
    <source>
        <dbReference type="ARBA" id="ARBA00024043"/>
    </source>
</evidence>
<feature type="compositionally biased region" description="Low complexity" evidence="7">
    <location>
        <begin position="2858"/>
        <end position="2868"/>
    </location>
</feature>
<evidence type="ECO:0000256" key="4">
    <source>
        <dbReference type="ARBA" id="ARBA00022913"/>
    </source>
</evidence>
<proteinExistence type="inferred from homology"/>
<dbReference type="GO" id="GO:0090729">
    <property type="term" value="F:toxin activity"/>
    <property type="evidence" value="ECO:0007669"/>
    <property type="project" value="UniProtKB-KW"/>
</dbReference>